<evidence type="ECO:0000313" key="1">
    <source>
        <dbReference type="EMBL" id="CAA9238684.1"/>
    </source>
</evidence>
<dbReference type="AlphaFoldDB" id="A0A6J4HZT9"/>
<dbReference type="EMBL" id="CADCTE010000090">
    <property type="protein sequence ID" value="CAA9238684.1"/>
    <property type="molecule type" value="Genomic_DNA"/>
</dbReference>
<name>A0A6J4HZT9_9MICC</name>
<organism evidence="1">
    <name type="scientific">uncultured Arthrobacter sp</name>
    <dbReference type="NCBI Taxonomy" id="114050"/>
    <lineage>
        <taxon>Bacteria</taxon>
        <taxon>Bacillati</taxon>
        <taxon>Actinomycetota</taxon>
        <taxon>Actinomycetes</taxon>
        <taxon>Micrococcales</taxon>
        <taxon>Micrococcaceae</taxon>
        <taxon>Arthrobacter</taxon>
        <taxon>environmental samples</taxon>
    </lineage>
</organism>
<feature type="non-terminal residue" evidence="1">
    <location>
        <position position="93"/>
    </location>
</feature>
<gene>
    <name evidence="1" type="ORF">AVDCRST_MAG83-1555</name>
</gene>
<feature type="non-terminal residue" evidence="1">
    <location>
        <position position="1"/>
    </location>
</feature>
<accession>A0A6J4HZT9</accession>
<reference evidence="1" key="1">
    <citation type="submission" date="2020-02" db="EMBL/GenBank/DDBJ databases">
        <authorList>
            <person name="Meier V. D."/>
        </authorList>
    </citation>
    <scope>NUCLEOTIDE SEQUENCE</scope>
    <source>
        <strain evidence="1">AVDCRST_MAG83</strain>
    </source>
</reference>
<sequence length="93" mass="10318">GEPAVCRAGWYLVRNKDLPIVCCRRPPLGTNVDGQRCSASLHSVSGPDISKLETRHSLQRGTLAGQRSSRRDGIPLVLLRPVFVRFRGVQRIL</sequence>
<protein>
    <submittedName>
        <fullName evidence="1">Uncharacterized protein</fullName>
    </submittedName>
</protein>
<proteinExistence type="predicted"/>